<reference evidence="6 7" key="1">
    <citation type="journal article" date="2012" name="Stand. Genomic Sci.">
        <title>Complete genome sequence of the sulfur compounds oxidizing chemolithoautotroph Sulfuricurvum kujiense type strain (YK-1(T)).</title>
        <authorList>
            <person name="Han C."/>
            <person name="Kotsyurbenko O."/>
            <person name="Chertkov O."/>
            <person name="Held B."/>
            <person name="Lapidus A."/>
            <person name="Nolan M."/>
            <person name="Lucas S."/>
            <person name="Hammon N."/>
            <person name="Deshpande S."/>
            <person name="Cheng J.F."/>
            <person name="Tapia R."/>
            <person name="Goodwin L.A."/>
            <person name="Pitluck S."/>
            <person name="Liolios K."/>
            <person name="Pagani I."/>
            <person name="Ivanova N."/>
            <person name="Mavromatis K."/>
            <person name="Mikhailova N."/>
            <person name="Pati A."/>
            <person name="Chen A."/>
            <person name="Palaniappan K."/>
            <person name="Land M."/>
            <person name="Hauser L."/>
            <person name="Chang Y.J."/>
            <person name="Jeffries C.D."/>
            <person name="Brambilla E.M."/>
            <person name="Rohde M."/>
            <person name="Spring S."/>
            <person name="Sikorski J."/>
            <person name="Goker M."/>
            <person name="Woyke T."/>
            <person name="Bristow J."/>
            <person name="Eisen J.A."/>
            <person name="Markowitz V."/>
            <person name="Hugenholtz P."/>
            <person name="Kyrpides N.C."/>
            <person name="Klenk H.P."/>
            <person name="Detter J.C."/>
        </authorList>
    </citation>
    <scope>NUCLEOTIDE SEQUENCE [LARGE SCALE GENOMIC DNA]</scope>
    <source>
        <strain evidence="7">ATCC BAA-921 / DSM 16994 / JCM 11577 / YK-1</strain>
    </source>
</reference>
<dbReference type="RefSeq" id="WP_013459512.1">
    <property type="nucleotide sequence ID" value="NC_014762.1"/>
</dbReference>
<evidence type="ECO:0000259" key="4">
    <source>
        <dbReference type="PROSITE" id="PS50110"/>
    </source>
</evidence>
<accession>E4U0T9</accession>
<dbReference type="InterPro" id="IPR036388">
    <property type="entry name" value="WH-like_DNA-bd_sf"/>
</dbReference>
<dbReference type="KEGG" id="sku:Sulku_0649"/>
<dbReference type="GO" id="GO:0005829">
    <property type="term" value="C:cytosol"/>
    <property type="evidence" value="ECO:0007669"/>
    <property type="project" value="TreeGrafter"/>
</dbReference>
<dbReference type="AlphaFoldDB" id="E4U0T9"/>
<dbReference type="PROSITE" id="PS50110">
    <property type="entry name" value="RESPONSE_REGULATORY"/>
    <property type="match status" value="1"/>
</dbReference>
<organism evidence="6 7">
    <name type="scientific">Sulfuricurvum kujiense (strain ATCC BAA-921 / DSM 16994 / JCM 11577 / YK-1)</name>
    <dbReference type="NCBI Taxonomy" id="709032"/>
    <lineage>
        <taxon>Bacteria</taxon>
        <taxon>Pseudomonadati</taxon>
        <taxon>Campylobacterota</taxon>
        <taxon>Epsilonproteobacteria</taxon>
        <taxon>Campylobacterales</taxon>
        <taxon>Sulfurimonadaceae</taxon>
        <taxon>Sulfuricurvum</taxon>
    </lineage>
</organism>
<feature type="modified residue" description="4-aspartylphosphate" evidence="2">
    <location>
        <position position="53"/>
    </location>
</feature>
<evidence type="ECO:0000256" key="2">
    <source>
        <dbReference type="PROSITE-ProRule" id="PRU00169"/>
    </source>
</evidence>
<dbReference type="PANTHER" id="PTHR48111">
    <property type="entry name" value="REGULATOR OF RPOS"/>
    <property type="match status" value="1"/>
</dbReference>
<feature type="domain" description="Response regulatory" evidence="4">
    <location>
        <begin position="4"/>
        <end position="117"/>
    </location>
</feature>
<dbReference type="GO" id="GO:0006355">
    <property type="term" value="P:regulation of DNA-templated transcription"/>
    <property type="evidence" value="ECO:0007669"/>
    <property type="project" value="InterPro"/>
</dbReference>
<dbReference type="GO" id="GO:0000156">
    <property type="term" value="F:phosphorelay response regulator activity"/>
    <property type="evidence" value="ECO:0007669"/>
    <property type="project" value="TreeGrafter"/>
</dbReference>
<evidence type="ECO:0000313" key="6">
    <source>
        <dbReference type="EMBL" id="ADR33315.1"/>
    </source>
</evidence>
<dbReference type="Gene3D" id="6.10.250.690">
    <property type="match status" value="1"/>
</dbReference>
<dbReference type="GO" id="GO:0032993">
    <property type="term" value="C:protein-DNA complex"/>
    <property type="evidence" value="ECO:0007669"/>
    <property type="project" value="TreeGrafter"/>
</dbReference>
<dbReference type="InterPro" id="IPR011006">
    <property type="entry name" value="CheY-like_superfamily"/>
</dbReference>
<proteinExistence type="predicted"/>
<protein>
    <submittedName>
        <fullName evidence="6">Two component transcriptional regulator, winged helix family</fullName>
    </submittedName>
</protein>
<dbReference type="Gene3D" id="1.10.10.10">
    <property type="entry name" value="Winged helix-like DNA-binding domain superfamily/Winged helix DNA-binding domain"/>
    <property type="match status" value="1"/>
</dbReference>
<dbReference type="Pfam" id="PF00072">
    <property type="entry name" value="Response_reg"/>
    <property type="match status" value="1"/>
</dbReference>
<dbReference type="InterPro" id="IPR039420">
    <property type="entry name" value="WalR-like"/>
</dbReference>
<dbReference type="EMBL" id="CP002355">
    <property type="protein sequence ID" value="ADR33315.1"/>
    <property type="molecule type" value="Genomic_DNA"/>
</dbReference>
<keyword evidence="1 3" id="KW-0238">DNA-binding</keyword>
<dbReference type="eggNOG" id="COG0745">
    <property type="taxonomic scope" value="Bacteria"/>
</dbReference>
<dbReference type="SMART" id="SM00448">
    <property type="entry name" value="REC"/>
    <property type="match status" value="1"/>
</dbReference>
<feature type="domain" description="OmpR/PhoB-type" evidence="5">
    <location>
        <begin position="128"/>
        <end position="227"/>
    </location>
</feature>
<dbReference type="GO" id="GO:0000976">
    <property type="term" value="F:transcription cis-regulatory region binding"/>
    <property type="evidence" value="ECO:0007669"/>
    <property type="project" value="TreeGrafter"/>
</dbReference>
<dbReference type="PANTHER" id="PTHR48111:SF50">
    <property type="entry name" value="KDP OPERON TRANSCRIPTIONAL REGULATORY PROTEIN KDPE"/>
    <property type="match status" value="1"/>
</dbReference>
<sequence>MKETILIIDDDSAIRKLLEVALDAAGYHPVTIATGKEGLNRAAIEAPALVLLDLGLPDMDGKEFLSQFREWSQSPVIVLSARSGEAEKIAALEGGCDDYLTKPFGTGELLARIKASLRRRGISMGDNTSGLISGNLSLDIASHTVMLNNEELKLTPKEFDLLKILMQNSGKVLTHAWLLKEIWGIGYQNETHYLRVFINQLRQKIETDSTRPKRIVTETGIGYRFVG</sequence>
<dbReference type="OrthoDB" id="368799at2"/>
<dbReference type="HOGENOM" id="CLU_000445_30_8_7"/>
<keyword evidence="7" id="KW-1185">Reference proteome</keyword>
<evidence type="ECO:0000259" key="5">
    <source>
        <dbReference type="PROSITE" id="PS51755"/>
    </source>
</evidence>
<dbReference type="Pfam" id="PF00486">
    <property type="entry name" value="Trans_reg_C"/>
    <property type="match status" value="1"/>
</dbReference>
<gene>
    <name evidence="6" type="ordered locus">Sulku_0649</name>
</gene>
<dbReference type="PROSITE" id="PS51755">
    <property type="entry name" value="OMPR_PHOB"/>
    <property type="match status" value="1"/>
</dbReference>
<feature type="DNA-binding region" description="OmpR/PhoB-type" evidence="3">
    <location>
        <begin position="128"/>
        <end position="227"/>
    </location>
</feature>
<dbReference type="SMART" id="SM00862">
    <property type="entry name" value="Trans_reg_C"/>
    <property type="match status" value="1"/>
</dbReference>
<dbReference type="STRING" id="709032.Sulku_0649"/>
<dbReference type="SUPFAM" id="SSF52172">
    <property type="entry name" value="CheY-like"/>
    <property type="match status" value="1"/>
</dbReference>
<dbReference type="CDD" id="cd00383">
    <property type="entry name" value="trans_reg_C"/>
    <property type="match status" value="1"/>
</dbReference>
<dbReference type="CDD" id="cd17620">
    <property type="entry name" value="REC_OmpR_KdpE-like"/>
    <property type="match status" value="1"/>
</dbReference>
<evidence type="ECO:0000256" key="1">
    <source>
        <dbReference type="ARBA" id="ARBA00023125"/>
    </source>
</evidence>
<dbReference type="Proteomes" id="UP000008721">
    <property type="component" value="Chromosome"/>
</dbReference>
<keyword evidence="2" id="KW-0597">Phosphoprotein</keyword>
<evidence type="ECO:0000256" key="3">
    <source>
        <dbReference type="PROSITE-ProRule" id="PRU01091"/>
    </source>
</evidence>
<dbReference type="InterPro" id="IPR001867">
    <property type="entry name" value="OmpR/PhoB-type_DNA-bd"/>
</dbReference>
<name>E4U0T9_SULKY</name>
<evidence type="ECO:0000313" key="7">
    <source>
        <dbReference type="Proteomes" id="UP000008721"/>
    </source>
</evidence>
<dbReference type="Gene3D" id="3.40.50.2300">
    <property type="match status" value="1"/>
</dbReference>
<dbReference type="InterPro" id="IPR001789">
    <property type="entry name" value="Sig_transdc_resp-reg_receiver"/>
</dbReference>